<reference evidence="1" key="2">
    <citation type="submission" date="2021-04" db="EMBL/GenBank/DDBJ databases">
        <authorList>
            <person name="Gilroy R."/>
        </authorList>
    </citation>
    <scope>NUCLEOTIDE SEQUENCE</scope>
    <source>
        <strain evidence="1">ChiHjej12B11-9795</strain>
    </source>
</reference>
<evidence type="ECO:0000313" key="2">
    <source>
        <dbReference type="Proteomes" id="UP000823862"/>
    </source>
</evidence>
<dbReference type="EMBL" id="DWZI01000031">
    <property type="protein sequence ID" value="HJA85585.1"/>
    <property type="molecule type" value="Genomic_DNA"/>
</dbReference>
<comment type="caution">
    <text evidence="1">The sequence shown here is derived from an EMBL/GenBank/DDBJ whole genome shotgun (WGS) entry which is preliminary data.</text>
</comment>
<accession>A0A9D2HU64</accession>
<protein>
    <submittedName>
        <fullName evidence="1">Uncharacterized protein</fullName>
    </submittedName>
</protein>
<name>A0A9D2HU64_9BACE</name>
<gene>
    <name evidence="1" type="ORF">H9950_05245</name>
</gene>
<proteinExistence type="predicted"/>
<dbReference type="AlphaFoldDB" id="A0A9D2HU64"/>
<dbReference type="Proteomes" id="UP000823862">
    <property type="component" value="Unassembled WGS sequence"/>
</dbReference>
<reference evidence="1" key="1">
    <citation type="journal article" date="2021" name="PeerJ">
        <title>Extensive microbial diversity within the chicken gut microbiome revealed by metagenomics and culture.</title>
        <authorList>
            <person name="Gilroy R."/>
            <person name="Ravi A."/>
            <person name="Getino M."/>
            <person name="Pursley I."/>
            <person name="Horton D.L."/>
            <person name="Alikhan N.F."/>
            <person name="Baker D."/>
            <person name="Gharbi K."/>
            <person name="Hall N."/>
            <person name="Watson M."/>
            <person name="Adriaenssens E.M."/>
            <person name="Foster-Nyarko E."/>
            <person name="Jarju S."/>
            <person name="Secka A."/>
            <person name="Antonio M."/>
            <person name="Oren A."/>
            <person name="Chaudhuri R.R."/>
            <person name="La Ragione R."/>
            <person name="Hildebrand F."/>
            <person name="Pallen M.J."/>
        </authorList>
    </citation>
    <scope>NUCLEOTIDE SEQUENCE</scope>
    <source>
        <strain evidence="1">ChiHjej12B11-9795</strain>
    </source>
</reference>
<sequence length="60" mass="6461">MKDSIFLSYFGEKGLTLRGLSAVREQICLNSLAGVVAQPLPDPLPGAWQEVAKGLEANFL</sequence>
<organism evidence="1 2">
    <name type="scientific">Candidatus Bacteroides avicola</name>
    <dbReference type="NCBI Taxonomy" id="2838468"/>
    <lineage>
        <taxon>Bacteria</taxon>
        <taxon>Pseudomonadati</taxon>
        <taxon>Bacteroidota</taxon>
        <taxon>Bacteroidia</taxon>
        <taxon>Bacteroidales</taxon>
        <taxon>Bacteroidaceae</taxon>
        <taxon>Bacteroides</taxon>
    </lineage>
</organism>
<evidence type="ECO:0000313" key="1">
    <source>
        <dbReference type="EMBL" id="HJA85585.1"/>
    </source>
</evidence>